<reference evidence="1" key="1">
    <citation type="submission" date="2022-03" db="EMBL/GenBank/DDBJ databases">
        <authorList>
            <person name="Sayadi A."/>
        </authorList>
    </citation>
    <scope>NUCLEOTIDE SEQUENCE</scope>
</reference>
<keyword evidence="2" id="KW-1185">Reference proteome</keyword>
<protein>
    <submittedName>
        <fullName evidence="1">Uncharacterized protein</fullName>
    </submittedName>
</protein>
<accession>A0A9P0QGH3</accession>
<evidence type="ECO:0000313" key="2">
    <source>
        <dbReference type="Proteomes" id="UP001152888"/>
    </source>
</evidence>
<name>A0A9P0QGH3_ACAOB</name>
<dbReference type="EMBL" id="CAKOFQ010010490">
    <property type="protein sequence ID" value="CAH2019734.1"/>
    <property type="molecule type" value="Genomic_DNA"/>
</dbReference>
<evidence type="ECO:0000313" key="1">
    <source>
        <dbReference type="EMBL" id="CAH2019734.1"/>
    </source>
</evidence>
<dbReference type="Proteomes" id="UP001152888">
    <property type="component" value="Unassembled WGS sequence"/>
</dbReference>
<dbReference type="AlphaFoldDB" id="A0A9P0QGH3"/>
<sequence>MPLRLTTFIHFLITFKHNLISIISRKTLSLFIWCKVALIIMGEPNEMRKYGQWSEADMKAALNVFS</sequence>
<proteinExistence type="predicted"/>
<organism evidence="1 2">
    <name type="scientific">Acanthoscelides obtectus</name>
    <name type="common">Bean weevil</name>
    <name type="synonym">Bruchus obtectus</name>
    <dbReference type="NCBI Taxonomy" id="200917"/>
    <lineage>
        <taxon>Eukaryota</taxon>
        <taxon>Metazoa</taxon>
        <taxon>Ecdysozoa</taxon>
        <taxon>Arthropoda</taxon>
        <taxon>Hexapoda</taxon>
        <taxon>Insecta</taxon>
        <taxon>Pterygota</taxon>
        <taxon>Neoptera</taxon>
        <taxon>Endopterygota</taxon>
        <taxon>Coleoptera</taxon>
        <taxon>Polyphaga</taxon>
        <taxon>Cucujiformia</taxon>
        <taxon>Chrysomeloidea</taxon>
        <taxon>Chrysomelidae</taxon>
        <taxon>Bruchinae</taxon>
        <taxon>Bruchini</taxon>
        <taxon>Acanthoscelides</taxon>
    </lineage>
</organism>
<comment type="caution">
    <text evidence="1">The sequence shown here is derived from an EMBL/GenBank/DDBJ whole genome shotgun (WGS) entry which is preliminary data.</text>
</comment>
<gene>
    <name evidence="1" type="ORF">ACAOBT_LOCUS37361</name>
</gene>